<dbReference type="Proteomes" id="UP000197097">
    <property type="component" value="Unassembled WGS sequence"/>
</dbReference>
<accession>A0A246K5W6</accession>
<dbReference type="AlphaFoldDB" id="A0A246K5W6"/>
<evidence type="ECO:0000313" key="1">
    <source>
        <dbReference type="EMBL" id="OWR01198.1"/>
    </source>
</evidence>
<gene>
    <name evidence="1" type="ORF">CDQ91_01920</name>
</gene>
<name>A0A246K5W6_9SPHN</name>
<comment type="caution">
    <text evidence="1">The sequence shown here is derived from an EMBL/GenBank/DDBJ whole genome shotgun (WGS) entry which is preliminary data.</text>
</comment>
<protein>
    <submittedName>
        <fullName evidence="1">Uncharacterized protein</fullName>
    </submittedName>
</protein>
<keyword evidence="2" id="KW-1185">Reference proteome</keyword>
<organism evidence="1 2">
    <name type="scientific">Sphingopyxis witflariensis</name>
    <dbReference type="NCBI Taxonomy" id="173675"/>
    <lineage>
        <taxon>Bacteria</taxon>
        <taxon>Pseudomonadati</taxon>
        <taxon>Pseudomonadota</taxon>
        <taxon>Alphaproteobacteria</taxon>
        <taxon>Sphingomonadales</taxon>
        <taxon>Sphingomonadaceae</taxon>
        <taxon>Sphingopyxis</taxon>
    </lineage>
</organism>
<proteinExistence type="predicted"/>
<reference evidence="1 2" key="1">
    <citation type="journal article" date="2002" name="Int. J. Syst. Evol. Microbiol.">
        <title>Sphingopyxis witflariensis sp. nov., isolated from activated sludge.</title>
        <authorList>
            <person name="Kampfer P."/>
            <person name="Witzenberger R."/>
            <person name="Denner E.B."/>
            <person name="Busse H.J."/>
            <person name="Neef A."/>
        </authorList>
    </citation>
    <scope>NUCLEOTIDE SEQUENCE [LARGE SCALE GENOMIC DNA]</scope>
    <source>
        <strain evidence="1 2">DSM 14551</strain>
    </source>
</reference>
<dbReference type="SUPFAM" id="SSF51126">
    <property type="entry name" value="Pectin lyase-like"/>
    <property type="match status" value="1"/>
</dbReference>
<dbReference type="InterPro" id="IPR011050">
    <property type="entry name" value="Pectin_lyase_fold/virulence"/>
</dbReference>
<evidence type="ECO:0000313" key="2">
    <source>
        <dbReference type="Proteomes" id="UP000197097"/>
    </source>
</evidence>
<sequence length="450" mass="48382">MARWEVAGGTLLLDRDFDISSPITIIARRGLRYHLITDGPRLLRYVGPRHHWALCIYSEGETPFRIEGNLTIDGTNRVAMPFFARFENVSGELRRDFLVRGLACRNAKIVNGTSGVDGTPANSYGASGMLFSGGFDRLSLSNVSVKDVTRAAGSGISGSKGSLGIGVTGNLQSTSSARHVTIEDFEVCRIDSEDSPLSPERVDMDGVLVFQTAEEGGTRPIIQRGTIREAAGRSVKVFAPGGGGVTRELKIFRSVSSRYYGSVDINHQHGDGLITDIEISYAGRAHDLPTTSISMSSGTGRAKGFPFGVGEVRNIRIHDSTGHPKGALVGLQYNVVGDTSPRRYLFSHIVDDGVSRSFFLPGALGTHGPATIIIEDVDVGLSESLFASEDPTQFLRIQARRSHLSRGRELPVKVSYSGGPVPRNLDVRVDADASVSGLMTGPHRVVRGDC</sequence>
<dbReference type="EMBL" id="NISJ01000001">
    <property type="protein sequence ID" value="OWR01198.1"/>
    <property type="molecule type" value="Genomic_DNA"/>
</dbReference>